<reference evidence="3 4" key="1">
    <citation type="submission" date="2015-12" db="EMBL/GenBank/DDBJ databases">
        <title>A stable core within a dynamic pangenome in Sulfolobus acidocaldarius.</title>
        <authorList>
            <person name="Anderson R."/>
            <person name="Kouris A."/>
            <person name="Seward C."/>
            <person name="Campbell K."/>
            <person name="Whitaker R."/>
        </authorList>
    </citation>
    <scope>NUCLEOTIDE SEQUENCE [LARGE SCALE GENOMIC DNA]</scope>
    <source>
        <strain evidence="1 4">GG12-C01-09</strain>
        <strain evidence="2 3">NG05B_CO5_07</strain>
    </source>
</reference>
<dbReference type="EMBL" id="CP013694">
    <property type="protein sequence ID" value="ALU29842.1"/>
    <property type="molecule type" value="Genomic_DNA"/>
</dbReference>
<dbReference type="Proteomes" id="UP000065473">
    <property type="component" value="Chromosome"/>
</dbReference>
<dbReference type="RefSeq" id="WP_011278862.1">
    <property type="nucleotide sequence ID" value="NZ_BHWZ01000006.1"/>
</dbReference>
<dbReference type="STRING" id="1435377.SUSAZ_09380"/>
<protein>
    <submittedName>
        <fullName evidence="2">Uncharacterized protein</fullName>
    </submittedName>
</protein>
<proteinExistence type="predicted"/>
<dbReference type="AlphaFoldDB" id="A0A0U3GQK4"/>
<dbReference type="EMBL" id="CP013695">
    <property type="protein sequence ID" value="ALU32581.1"/>
    <property type="molecule type" value="Genomic_DNA"/>
</dbReference>
<dbReference type="GeneID" id="14552582"/>
<organism evidence="2 3">
    <name type="scientific">Sulfolobus acidocaldarius</name>
    <dbReference type="NCBI Taxonomy" id="2285"/>
    <lineage>
        <taxon>Archaea</taxon>
        <taxon>Thermoproteota</taxon>
        <taxon>Thermoprotei</taxon>
        <taxon>Sulfolobales</taxon>
        <taxon>Sulfolobaceae</taxon>
        <taxon>Sulfolobus</taxon>
    </lineage>
</organism>
<name>A0A0U3GQK4_9CREN</name>
<evidence type="ECO:0000313" key="3">
    <source>
        <dbReference type="Proteomes" id="UP000060043"/>
    </source>
</evidence>
<dbReference type="OrthoDB" id="131831at2157"/>
<gene>
    <name evidence="1" type="ORF">ATY89_07750</name>
    <name evidence="2" type="ORF">ATZ20_10770</name>
</gene>
<dbReference type="PaxDb" id="1435377-SUSAZ_09380"/>
<evidence type="ECO:0000313" key="4">
    <source>
        <dbReference type="Proteomes" id="UP000065473"/>
    </source>
</evidence>
<evidence type="ECO:0000313" key="1">
    <source>
        <dbReference type="EMBL" id="ALU29842.1"/>
    </source>
</evidence>
<dbReference type="Proteomes" id="UP000060043">
    <property type="component" value="Chromosome"/>
</dbReference>
<accession>A0A0U3GQK4</accession>
<sequence>MWKEEIREEHSIILKATKSLLYSYALSLLYKDQKYLDFILDFYQDFYENFVINCHNKKEEKISSLVNFDDTVRDHAEIRKIALRAFTDTDRIGEFSIVMINHVVEEENKWLSNVNGDFEEVMEEVEKDIGEEVHKHYVKSVEELYNDITTKFPILDILQVTPTMNKLVVITRFPPEKIFKLRLKAKIGNELWVAEV</sequence>
<evidence type="ECO:0000313" key="2">
    <source>
        <dbReference type="EMBL" id="ALU32581.1"/>
    </source>
</evidence>